<feature type="domain" description="UspA" evidence="2">
    <location>
        <begin position="1"/>
        <end position="152"/>
    </location>
</feature>
<dbReference type="RefSeq" id="WP_073379242.1">
    <property type="nucleotide sequence ID" value="NZ_FQXS01000045.1"/>
</dbReference>
<organism evidence="3 4">
    <name type="scientific">Desulfofustis glycolicus DSM 9705</name>
    <dbReference type="NCBI Taxonomy" id="1121409"/>
    <lineage>
        <taxon>Bacteria</taxon>
        <taxon>Pseudomonadati</taxon>
        <taxon>Thermodesulfobacteriota</taxon>
        <taxon>Desulfobulbia</taxon>
        <taxon>Desulfobulbales</taxon>
        <taxon>Desulfocapsaceae</taxon>
        <taxon>Desulfofustis</taxon>
    </lineage>
</organism>
<accession>A0A1M5YNN8</accession>
<gene>
    <name evidence="3" type="ORF">SAMN02745124_04250</name>
</gene>
<dbReference type="PANTHER" id="PTHR46268">
    <property type="entry name" value="STRESS RESPONSE PROTEIN NHAX"/>
    <property type="match status" value="1"/>
</dbReference>
<keyword evidence="4" id="KW-1185">Reference proteome</keyword>
<reference evidence="3 4" key="1">
    <citation type="submission" date="2016-11" db="EMBL/GenBank/DDBJ databases">
        <authorList>
            <person name="Jaros S."/>
            <person name="Januszkiewicz K."/>
            <person name="Wedrychowicz H."/>
        </authorList>
    </citation>
    <scope>NUCLEOTIDE SEQUENCE [LARGE SCALE GENOMIC DNA]</scope>
    <source>
        <strain evidence="3 4">DSM 9705</strain>
    </source>
</reference>
<dbReference type="SUPFAM" id="SSF52402">
    <property type="entry name" value="Adenine nucleotide alpha hydrolases-like"/>
    <property type="match status" value="1"/>
</dbReference>
<evidence type="ECO:0000313" key="3">
    <source>
        <dbReference type="EMBL" id="SHI13489.1"/>
    </source>
</evidence>
<dbReference type="PANTHER" id="PTHR46268:SF6">
    <property type="entry name" value="UNIVERSAL STRESS PROTEIN UP12"/>
    <property type="match status" value="1"/>
</dbReference>
<comment type="similarity">
    <text evidence="1">Belongs to the universal stress protein A family.</text>
</comment>
<evidence type="ECO:0000313" key="4">
    <source>
        <dbReference type="Proteomes" id="UP000184139"/>
    </source>
</evidence>
<dbReference type="Proteomes" id="UP000184139">
    <property type="component" value="Unassembled WGS sequence"/>
</dbReference>
<dbReference type="CDD" id="cd00293">
    <property type="entry name" value="USP-like"/>
    <property type="match status" value="1"/>
</dbReference>
<evidence type="ECO:0000259" key="2">
    <source>
        <dbReference type="Pfam" id="PF00582"/>
    </source>
</evidence>
<dbReference type="Pfam" id="PF00582">
    <property type="entry name" value="Usp"/>
    <property type="match status" value="1"/>
</dbReference>
<dbReference type="OrthoDB" id="9808582at2"/>
<protein>
    <submittedName>
        <fullName evidence="3">Nucleotide-binding universal stress protein, UspA family</fullName>
    </submittedName>
</protein>
<dbReference type="InterPro" id="IPR014729">
    <property type="entry name" value="Rossmann-like_a/b/a_fold"/>
</dbReference>
<dbReference type="EMBL" id="FQXS01000045">
    <property type="protein sequence ID" value="SHI13489.1"/>
    <property type="molecule type" value="Genomic_DNA"/>
</dbReference>
<proteinExistence type="inferred from homology"/>
<evidence type="ECO:0000256" key="1">
    <source>
        <dbReference type="ARBA" id="ARBA00008791"/>
    </source>
</evidence>
<dbReference type="Gene3D" id="3.40.50.620">
    <property type="entry name" value="HUPs"/>
    <property type="match status" value="1"/>
</dbReference>
<name>A0A1M5YNN8_9BACT</name>
<dbReference type="InterPro" id="IPR006016">
    <property type="entry name" value="UspA"/>
</dbReference>
<dbReference type="InterPro" id="IPR006015">
    <property type="entry name" value="Universal_stress_UspA"/>
</dbReference>
<sequence>MSERILMPLDGSQLGEAAISYIDGLISRLAPKHTVEITLFHVVTNVRHSVSYQGGGSVPIPYTDEELQKFKDEAMAYLERVSSRLKKEKIGVACKVAANENPAEAILEAKDEVKATLIAMATHGRGGITRFAIGSVADKVMRSSEVPVLMVRSSEK</sequence>
<dbReference type="AlphaFoldDB" id="A0A1M5YNN8"/>
<dbReference type="STRING" id="1121409.SAMN02745124_04250"/>
<dbReference type="PRINTS" id="PR01438">
    <property type="entry name" value="UNVRSLSTRESS"/>
</dbReference>